<organism evidence="1 2">
    <name type="scientific">Levilactobacillus brevis KB290</name>
    <dbReference type="NCBI Taxonomy" id="1001583"/>
    <lineage>
        <taxon>Bacteria</taxon>
        <taxon>Bacillati</taxon>
        <taxon>Bacillota</taxon>
        <taxon>Bacilli</taxon>
        <taxon>Lactobacillales</taxon>
        <taxon>Lactobacillaceae</taxon>
        <taxon>Levilactobacillus</taxon>
    </lineage>
</organism>
<dbReference type="HOGENOM" id="CLU_3374323_0_0_9"/>
<dbReference type="EMBL" id="AP012167">
    <property type="protein sequence ID" value="BAN07530.1"/>
    <property type="molecule type" value="Genomic_DNA"/>
</dbReference>
<gene>
    <name evidence="1" type="ORF">LVISKB_1895</name>
</gene>
<protein>
    <submittedName>
        <fullName evidence="1">Uncharacterized protein</fullName>
    </submittedName>
</protein>
<evidence type="ECO:0000313" key="1">
    <source>
        <dbReference type="EMBL" id="BAN07530.1"/>
    </source>
</evidence>
<dbReference type="KEGG" id="lbk:LVISKB_1895"/>
<sequence>MMPDSQGFGEAKLNLPRGGVTWRVQLTADTDYSG</sequence>
<dbReference type="AlphaFoldDB" id="M5AGJ3"/>
<dbReference type="Proteomes" id="UP000012042">
    <property type="component" value="Chromosome"/>
</dbReference>
<evidence type="ECO:0000313" key="2">
    <source>
        <dbReference type="Proteomes" id="UP000012042"/>
    </source>
</evidence>
<accession>M5AGJ3</accession>
<proteinExistence type="predicted"/>
<reference evidence="1 2" key="1">
    <citation type="journal article" date="2013" name="PLoS ONE">
        <title>Genomic Analysis by Deep Sequencing of the Probiotic Lactobacillus brevis KB290 Harboring Nine Plasmids Reveals Genomic Stability.</title>
        <authorList>
            <person name="Fukao M."/>
            <person name="Oshima K."/>
            <person name="Morita H."/>
            <person name="Toh H."/>
            <person name="Suda W."/>
            <person name="Kim S.W."/>
            <person name="Suzuki S."/>
            <person name="Yakabe T."/>
            <person name="Hattori M."/>
            <person name="Yajima N."/>
        </authorList>
    </citation>
    <scope>NUCLEOTIDE SEQUENCE [LARGE SCALE GENOMIC DNA]</scope>
    <source>
        <strain evidence="1 2">KB290</strain>
    </source>
</reference>
<name>M5AGJ3_LEVBR</name>